<gene>
    <name evidence="5" type="ORF">SAMN05421823_104386</name>
</gene>
<dbReference type="GO" id="GO:0004565">
    <property type="term" value="F:beta-galactosidase activity"/>
    <property type="evidence" value="ECO:0007669"/>
    <property type="project" value="InterPro"/>
</dbReference>
<dbReference type="AlphaFoldDB" id="A0A1G9HC11"/>
<dbReference type="Proteomes" id="UP000198510">
    <property type="component" value="Unassembled WGS sequence"/>
</dbReference>
<dbReference type="EMBL" id="FNFO01000004">
    <property type="protein sequence ID" value="SDL10447.1"/>
    <property type="molecule type" value="Genomic_DNA"/>
</dbReference>
<dbReference type="FunFam" id="3.20.20.80:FF:000135">
    <property type="entry name" value="Beta-galactosidase, putative, bgl35A"/>
    <property type="match status" value="1"/>
</dbReference>
<evidence type="ECO:0000259" key="3">
    <source>
        <dbReference type="Pfam" id="PF02449"/>
    </source>
</evidence>
<dbReference type="SUPFAM" id="SSF51445">
    <property type="entry name" value="(Trans)glycosidases"/>
    <property type="match status" value="1"/>
</dbReference>
<organism evidence="5 6">
    <name type="scientific">Catalinimonas alkaloidigena</name>
    <dbReference type="NCBI Taxonomy" id="1075417"/>
    <lineage>
        <taxon>Bacteria</taxon>
        <taxon>Pseudomonadati</taxon>
        <taxon>Bacteroidota</taxon>
        <taxon>Cytophagia</taxon>
        <taxon>Cytophagales</taxon>
        <taxon>Catalimonadaceae</taxon>
        <taxon>Catalinimonas</taxon>
    </lineage>
</organism>
<dbReference type="InterPro" id="IPR040719">
    <property type="entry name" value="DUF5597"/>
</dbReference>
<evidence type="ECO:0000313" key="6">
    <source>
        <dbReference type="Proteomes" id="UP000198510"/>
    </source>
</evidence>
<feature type="domain" description="Glycoside hydrolase family 42 N-terminal" evidence="3">
    <location>
        <begin position="67"/>
        <end position="249"/>
    </location>
</feature>
<dbReference type="STRING" id="1075417.SAMN05421823_104386"/>
<accession>A0A1G9HC11</accession>
<evidence type="ECO:0000259" key="4">
    <source>
        <dbReference type="Pfam" id="PF18120"/>
    </source>
</evidence>
<dbReference type="GO" id="GO:0009341">
    <property type="term" value="C:beta-galactosidase complex"/>
    <property type="evidence" value="ECO:0007669"/>
    <property type="project" value="InterPro"/>
</dbReference>
<dbReference type="Gene3D" id="2.60.220.20">
    <property type="entry name" value="putative beta-Galactosidase from caulobacter crescentus"/>
    <property type="match status" value="1"/>
</dbReference>
<keyword evidence="1" id="KW-0378">Hydrolase</keyword>
<reference evidence="5 6" key="1">
    <citation type="submission" date="2016-10" db="EMBL/GenBank/DDBJ databases">
        <authorList>
            <person name="de Groot N.N."/>
        </authorList>
    </citation>
    <scope>NUCLEOTIDE SEQUENCE [LARGE SCALE GENOMIC DNA]</scope>
    <source>
        <strain evidence="5 6">DSM 25186</strain>
    </source>
</reference>
<keyword evidence="6" id="KW-1185">Reference proteome</keyword>
<dbReference type="PANTHER" id="PTHR36447">
    <property type="entry name" value="BETA-GALACTOSIDASE GANA"/>
    <property type="match status" value="1"/>
</dbReference>
<dbReference type="InterPro" id="IPR017853">
    <property type="entry name" value="GH"/>
</dbReference>
<dbReference type="Gene3D" id="3.20.20.80">
    <property type="entry name" value="Glycosidases"/>
    <property type="match status" value="1"/>
</dbReference>
<protein>
    <submittedName>
        <fullName evidence="5">Beta-galactosidase GanA</fullName>
    </submittedName>
</protein>
<dbReference type="Pfam" id="PF02449">
    <property type="entry name" value="Glyco_hydro_42"/>
    <property type="match status" value="1"/>
</dbReference>
<dbReference type="RefSeq" id="WP_089682456.1">
    <property type="nucleotide sequence ID" value="NZ_FNFO01000004.1"/>
</dbReference>
<proteinExistence type="predicted"/>
<dbReference type="GO" id="GO:0005975">
    <property type="term" value="P:carbohydrate metabolic process"/>
    <property type="evidence" value="ECO:0007669"/>
    <property type="project" value="InterPro"/>
</dbReference>
<dbReference type="InterPro" id="IPR013529">
    <property type="entry name" value="Glyco_hydro_42_N"/>
</dbReference>
<feature type="domain" description="DUF5597" evidence="4">
    <location>
        <begin position="389"/>
        <end position="520"/>
    </location>
</feature>
<dbReference type="OrthoDB" id="9800974at2"/>
<evidence type="ECO:0000313" key="5">
    <source>
        <dbReference type="EMBL" id="SDL10447.1"/>
    </source>
</evidence>
<evidence type="ECO:0000256" key="1">
    <source>
        <dbReference type="ARBA" id="ARBA00022801"/>
    </source>
</evidence>
<name>A0A1G9HC11_9BACT</name>
<dbReference type="Pfam" id="PF18120">
    <property type="entry name" value="DUF5597"/>
    <property type="match status" value="1"/>
</dbReference>
<keyword evidence="2" id="KW-0326">Glycosidase</keyword>
<dbReference type="InterPro" id="IPR003476">
    <property type="entry name" value="Glyco_hydro_42"/>
</dbReference>
<dbReference type="PANTHER" id="PTHR36447:SF1">
    <property type="entry name" value="BETA-GALACTOSIDASE GANA"/>
    <property type="match status" value="1"/>
</dbReference>
<sequence length="537" mass="60483">MKYVQLFFIFLVTAITLRAQTIPYLQRQGTATQLIVEGKPFLMRGGELGNSSASSLAYMEPIWPKLEAMHLNTVLAPVYWDLIEPEEGKFDFSLVDGLLKDARAHDMKLVLLWFGTWKNSMSCYAPLWVKRDLKRFPRAKSAEGVSQEILTPFDDRNRDADVRAFQQLMRHLKEQDGQDHTVVMVQVENEIGMLPSARDHCAAATKAYRQPVPAELMRYLTQHKKELIPELQQHWQANGGKTSGTWEEVFGKSLATDELFMAWHYARYVEAVTAAGKAEYPLPMYLNAALPREGKQPGEYPSAGPLPHLLDVWRAGTPSIDFLSPDFYNPRFQYWNDLYTRSGNPLFIPEIRFETGDEAKAFYAVGHYDALGFSPFSIESTDHPAEEPLGKSYDVLDQLAPQILAKQGSDQLDGVLLDKDALEQQITMGGYVFTVKHDFTLGWSPGAQEEQWPLAGGLILQTGPDDFIVAGTGLVVTFAPVKGNDLIGIGRIDEGEYIDGKWTPGRNLNGDQSHQGRHLRIPVGDFGIQHLTLYRYR</sequence>
<evidence type="ECO:0000256" key="2">
    <source>
        <dbReference type="ARBA" id="ARBA00023295"/>
    </source>
</evidence>